<evidence type="ECO:0000256" key="8">
    <source>
        <dbReference type="ARBA" id="ARBA00023136"/>
    </source>
</evidence>
<feature type="transmembrane region" description="Helical" evidence="11">
    <location>
        <begin position="61"/>
        <end position="82"/>
    </location>
</feature>
<dbReference type="EMBL" id="KX087363">
    <property type="protein sequence ID" value="ARH54776.1"/>
    <property type="molecule type" value="Genomic_DNA"/>
</dbReference>
<evidence type="ECO:0000256" key="9">
    <source>
        <dbReference type="ARBA" id="ARBA00031586"/>
    </source>
</evidence>
<sequence>MHNFLFLYTSMGLFFSSLFVYISKYKHFLLMLLSLEFAVLGLYFLMMVLLSFFFTDFFMCMVFLSLTVCEGVLGLSLMVLVVRNHGSDKVLVFDNLW</sequence>
<keyword evidence="8 11" id="KW-0472">Membrane</keyword>
<evidence type="ECO:0000256" key="2">
    <source>
        <dbReference type="ARBA" id="ARBA00010519"/>
    </source>
</evidence>
<comment type="subcellular location">
    <subcellularLocation>
        <location evidence="1">Membrane</location>
        <topology evidence="1">Multi-pass membrane protein</topology>
    </subcellularLocation>
</comment>
<feature type="transmembrane region" description="Helical" evidence="11">
    <location>
        <begin position="29"/>
        <end position="55"/>
    </location>
</feature>
<geneLocation type="mitochondrion" evidence="12"/>
<evidence type="ECO:0000313" key="12">
    <source>
        <dbReference type="EMBL" id="ARH54776.1"/>
    </source>
</evidence>
<dbReference type="GO" id="GO:0016020">
    <property type="term" value="C:membrane"/>
    <property type="evidence" value="ECO:0007669"/>
    <property type="project" value="UniProtKB-SubCell"/>
</dbReference>
<dbReference type="Gene3D" id="1.10.287.3510">
    <property type="match status" value="1"/>
</dbReference>
<keyword evidence="7" id="KW-0520">NAD</keyword>
<gene>
    <name evidence="12" type="primary">nad4l</name>
</gene>
<evidence type="ECO:0000256" key="6">
    <source>
        <dbReference type="ARBA" id="ARBA00022989"/>
    </source>
</evidence>
<dbReference type="AlphaFoldDB" id="A0A343C433"/>
<reference evidence="12" key="1">
    <citation type="submission" date="2016-04" db="EMBL/GenBank/DDBJ databases">
        <title>Mitochondria of beetle species.</title>
        <authorList>
            <person name="Hunter A."/>
            <person name="Moriniere J."/>
            <person name="Tang P."/>
            <person name="Linard B."/>
            <person name="Crampton-Platt A."/>
            <person name="Vogler A.P."/>
        </authorList>
    </citation>
    <scope>NUCLEOTIDE SEQUENCE</scope>
</reference>
<evidence type="ECO:0000256" key="5">
    <source>
        <dbReference type="ARBA" id="ARBA00022967"/>
    </source>
</evidence>
<keyword evidence="12" id="KW-0496">Mitochondrion</keyword>
<comment type="similarity">
    <text evidence="2">Belongs to the complex I subunit 4L family.</text>
</comment>
<protein>
    <recommendedName>
        <fullName evidence="3">NADH-ubiquinone oxidoreductase chain 4L</fullName>
    </recommendedName>
    <alternativeName>
        <fullName evidence="9">NADH dehydrogenase subunit 4L</fullName>
    </alternativeName>
</protein>
<name>A0A343C433_9CUCU</name>
<comment type="catalytic activity">
    <reaction evidence="10">
        <text>a ubiquinone + NADH + 5 H(+)(in) = a ubiquinol + NAD(+) + 4 H(+)(out)</text>
        <dbReference type="Rhea" id="RHEA:29091"/>
        <dbReference type="Rhea" id="RHEA-COMP:9565"/>
        <dbReference type="Rhea" id="RHEA-COMP:9566"/>
        <dbReference type="ChEBI" id="CHEBI:15378"/>
        <dbReference type="ChEBI" id="CHEBI:16389"/>
        <dbReference type="ChEBI" id="CHEBI:17976"/>
        <dbReference type="ChEBI" id="CHEBI:57540"/>
        <dbReference type="ChEBI" id="CHEBI:57945"/>
        <dbReference type="EC" id="7.1.1.2"/>
    </reaction>
</comment>
<keyword evidence="6 11" id="KW-1133">Transmembrane helix</keyword>
<evidence type="ECO:0000256" key="10">
    <source>
        <dbReference type="ARBA" id="ARBA00049551"/>
    </source>
</evidence>
<keyword evidence="4 11" id="KW-0812">Transmembrane</keyword>
<organism evidence="12">
    <name type="scientific">Trigonopterus sp. 7 AH-2016</name>
    <dbReference type="NCBI Taxonomy" id="1903841"/>
    <lineage>
        <taxon>Eukaryota</taxon>
        <taxon>Metazoa</taxon>
        <taxon>Ecdysozoa</taxon>
        <taxon>Arthropoda</taxon>
        <taxon>Hexapoda</taxon>
        <taxon>Insecta</taxon>
        <taxon>Pterygota</taxon>
        <taxon>Neoptera</taxon>
        <taxon>Endopterygota</taxon>
        <taxon>Coleoptera</taxon>
        <taxon>Polyphaga</taxon>
        <taxon>Cucujiformia</taxon>
        <taxon>Curculionidae</taxon>
        <taxon>Cryptorhynchinae</taxon>
        <taxon>Trigonopterus</taxon>
    </lineage>
</organism>
<dbReference type="InterPro" id="IPR039428">
    <property type="entry name" value="NUOK/Mnh_C1-like"/>
</dbReference>
<evidence type="ECO:0000256" key="11">
    <source>
        <dbReference type="SAM" id="Phobius"/>
    </source>
</evidence>
<proteinExistence type="inferred from homology"/>
<keyword evidence="5" id="KW-1278">Translocase</keyword>
<evidence type="ECO:0000256" key="4">
    <source>
        <dbReference type="ARBA" id="ARBA00022692"/>
    </source>
</evidence>
<accession>A0A343C433</accession>
<dbReference type="GO" id="GO:0008137">
    <property type="term" value="F:NADH dehydrogenase (ubiquinone) activity"/>
    <property type="evidence" value="ECO:0007669"/>
    <property type="project" value="UniProtKB-EC"/>
</dbReference>
<evidence type="ECO:0000256" key="3">
    <source>
        <dbReference type="ARBA" id="ARBA00016612"/>
    </source>
</evidence>
<feature type="transmembrane region" description="Helical" evidence="11">
    <location>
        <begin position="6"/>
        <end position="22"/>
    </location>
</feature>
<evidence type="ECO:0000256" key="7">
    <source>
        <dbReference type="ARBA" id="ARBA00023027"/>
    </source>
</evidence>
<evidence type="ECO:0000256" key="1">
    <source>
        <dbReference type="ARBA" id="ARBA00004141"/>
    </source>
</evidence>
<dbReference type="Pfam" id="PF00420">
    <property type="entry name" value="Oxidored_q2"/>
    <property type="match status" value="1"/>
</dbReference>